<dbReference type="Pfam" id="PF08401">
    <property type="entry name" value="ArdcN"/>
    <property type="match status" value="1"/>
</dbReference>
<dbReference type="InterPro" id="IPR013610">
    <property type="entry name" value="ArdC_N"/>
</dbReference>
<evidence type="ECO:0000313" key="4">
    <source>
        <dbReference type="Proteomes" id="UP000500767"/>
    </source>
</evidence>
<name>A0A6M8HXD6_9PROT</name>
<feature type="domain" description="Polyvalent protein metallopeptidase" evidence="2">
    <location>
        <begin position="157"/>
        <end position="281"/>
    </location>
</feature>
<evidence type="ECO:0000259" key="2">
    <source>
        <dbReference type="Pfam" id="PF18818"/>
    </source>
</evidence>
<dbReference type="KEGG" id="lck:HN018_23655"/>
<geneLocation type="plasmid" evidence="3 4">
    <name>unnamed1</name>
</geneLocation>
<feature type="domain" description="N-terminal" evidence="1">
    <location>
        <begin position="15"/>
        <end position="132"/>
    </location>
</feature>
<dbReference type="RefSeq" id="WP_171833841.1">
    <property type="nucleotide sequence ID" value="NZ_CP053709.1"/>
</dbReference>
<keyword evidence="4" id="KW-1185">Reference proteome</keyword>
<dbReference type="InterPro" id="IPR041459">
    <property type="entry name" value="MPTase-PolyVal"/>
</dbReference>
<protein>
    <submittedName>
        <fullName evidence="3">DUF1738 domain-containing protein</fullName>
    </submittedName>
</protein>
<gene>
    <name evidence="3" type="ORF">HN018_23655</name>
</gene>
<dbReference type="GO" id="GO:0003697">
    <property type="term" value="F:single-stranded DNA binding"/>
    <property type="evidence" value="ECO:0007669"/>
    <property type="project" value="InterPro"/>
</dbReference>
<proteinExistence type="predicted"/>
<dbReference type="Pfam" id="PF18818">
    <property type="entry name" value="MPTase-PolyVal"/>
    <property type="match status" value="1"/>
</dbReference>
<reference evidence="3 4" key="1">
    <citation type="journal article" date="2014" name="World J. Microbiol. Biotechnol.">
        <title>Biodiversity and physiological characteristics of Antarctic and Arctic lichens-associated bacteria.</title>
        <authorList>
            <person name="Lee Y.M."/>
            <person name="Kim E.H."/>
            <person name="Lee H.K."/>
            <person name="Hong S.G."/>
        </authorList>
    </citation>
    <scope>NUCLEOTIDE SEQUENCE [LARGE SCALE GENOMIC DNA]</scope>
    <source>
        <strain evidence="3 4">PAMC 26569</strain>
        <plasmid evidence="3">unnamed1</plasmid>
    </source>
</reference>
<dbReference type="InterPro" id="IPR017113">
    <property type="entry name" value="Antirestriction_ArdC"/>
</dbReference>
<dbReference type="AlphaFoldDB" id="A0A6M8HXD6"/>
<keyword evidence="3" id="KW-0614">Plasmid</keyword>
<accession>A0A6M8HXD6</accession>
<dbReference type="Proteomes" id="UP000500767">
    <property type="component" value="Plasmid unnamed1"/>
</dbReference>
<evidence type="ECO:0000259" key="1">
    <source>
        <dbReference type="Pfam" id="PF08401"/>
    </source>
</evidence>
<sequence length="321" mass="35700">MMKHRSGKPFTDRRDHYQEVTDRIVAALETGSKPWQQPWKNGAPGMPINATTGRRYHGINVLLLAMTSFALGGDPRFCSYKQASDRGWQVRKGERGTTIFFFKRMLVEDRGAAPDAEDRTRAIPMLRAYTVFNGSQIEGIPDYIAPDTTEAPWQRPEAADVILTNSRAVIRVGGDRAFYSPSLDFIQLPEPKSFHSPEAFAATALHEASHWTGAKSRLDRDLTNRFGSAGYAQEELRAELASVFIGGVLDLPCDIPNHVNYIASWAAKLKEDKREIFRAAADAQRIADYLLAFHPAYAETLHDRQDDADDKSASAADAEAA</sequence>
<dbReference type="PIRSF" id="PIRSF037112">
    <property type="entry name" value="Antirestriction_ArdC"/>
    <property type="match status" value="1"/>
</dbReference>
<dbReference type="EMBL" id="CP053709">
    <property type="protein sequence ID" value="QKE93183.1"/>
    <property type="molecule type" value="Genomic_DNA"/>
</dbReference>
<evidence type="ECO:0000313" key="3">
    <source>
        <dbReference type="EMBL" id="QKE93183.1"/>
    </source>
</evidence>
<organism evidence="3 4">
    <name type="scientific">Lichenicola cladoniae</name>
    <dbReference type="NCBI Taxonomy" id="1484109"/>
    <lineage>
        <taxon>Bacteria</taxon>
        <taxon>Pseudomonadati</taxon>
        <taxon>Pseudomonadota</taxon>
        <taxon>Alphaproteobacteria</taxon>
        <taxon>Acetobacterales</taxon>
        <taxon>Acetobacteraceae</taxon>
        <taxon>Lichenicola</taxon>
    </lineage>
</organism>